<protein>
    <recommendedName>
        <fullName evidence="3">Type II toxin-antitoxin system ParD family antitoxin</fullName>
    </recommendedName>
</protein>
<keyword evidence="2" id="KW-1185">Reference proteome</keyword>
<evidence type="ECO:0008006" key="3">
    <source>
        <dbReference type="Google" id="ProtNLM"/>
    </source>
</evidence>
<name>A0ABU7XK13_9HYPH</name>
<sequence>MAMKDTLDFAFSKASALPEPAREKIARELLDRIEVLSRLRAAIDLGLSELDAGLGRPLDIETLIEKARAEHAKG</sequence>
<reference evidence="1 2" key="1">
    <citation type="submission" date="2024-02" db="EMBL/GenBank/DDBJ databases">
        <authorList>
            <person name="Grouzdev D."/>
        </authorList>
    </citation>
    <scope>NUCLEOTIDE SEQUENCE [LARGE SCALE GENOMIC DNA]</scope>
    <source>
        <strain evidence="1 2">9N</strain>
    </source>
</reference>
<accession>A0ABU7XK13</accession>
<organism evidence="1 2">
    <name type="scientific">Methylocystis borbori</name>
    <dbReference type="NCBI Taxonomy" id="3118750"/>
    <lineage>
        <taxon>Bacteria</taxon>
        <taxon>Pseudomonadati</taxon>
        <taxon>Pseudomonadota</taxon>
        <taxon>Alphaproteobacteria</taxon>
        <taxon>Hyphomicrobiales</taxon>
        <taxon>Methylocystaceae</taxon>
        <taxon>Methylocystis</taxon>
    </lineage>
</organism>
<dbReference type="Proteomes" id="UP001350748">
    <property type="component" value="Unassembled WGS sequence"/>
</dbReference>
<proteinExistence type="predicted"/>
<evidence type="ECO:0000313" key="1">
    <source>
        <dbReference type="EMBL" id="MEF3367710.1"/>
    </source>
</evidence>
<dbReference type="EMBL" id="JAZHYN010000054">
    <property type="protein sequence ID" value="MEF3367710.1"/>
    <property type="molecule type" value="Genomic_DNA"/>
</dbReference>
<gene>
    <name evidence="1" type="ORF">V3H18_14325</name>
</gene>
<evidence type="ECO:0000313" key="2">
    <source>
        <dbReference type="Proteomes" id="UP001350748"/>
    </source>
</evidence>
<comment type="caution">
    <text evidence="1">The sequence shown here is derived from an EMBL/GenBank/DDBJ whole genome shotgun (WGS) entry which is preliminary data.</text>
</comment>
<dbReference type="RefSeq" id="WP_332082751.1">
    <property type="nucleotide sequence ID" value="NZ_JAZHYN010000054.1"/>
</dbReference>